<dbReference type="FunFam" id="3.40.250.10:FF:000021">
    <property type="entry name" value="M-phase inducer phosphatase cdc-25.2"/>
    <property type="match status" value="1"/>
</dbReference>
<protein>
    <recommendedName>
        <fullName evidence="9 10">M-phase inducer phosphatase</fullName>
        <ecNumber evidence="2 10">3.1.3.48</ecNumber>
    </recommendedName>
</protein>
<evidence type="ECO:0000256" key="7">
    <source>
        <dbReference type="ARBA" id="ARBA00023306"/>
    </source>
</evidence>
<dbReference type="SMART" id="SM00450">
    <property type="entry name" value="RHOD"/>
    <property type="match status" value="1"/>
</dbReference>
<dbReference type="EC" id="3.1.3.48" evidence="2 10"/>
<dbReference type="EMBL" id="QPFP01000006">
    <property type="protein sequence ID" value="TEB36222.1"/>
    <property type="molecule type" value="Genomic_DNA"/>
</dbReference>
<dbReference type="GO" id="GO:0005634">
    <property type="term" value="C:nucleus"/>
    <property type="evidence" value="ECO:0007669"/>
    <property type="project" value="TreeGrafter"/>
</dbReference>
<feature type="compositionally biased region" description="Low complexity" evidence="11">
    <location>
        <begin position="432"/>
        <end position="448"/>
    </location>
</feature>
<reference evidence="13 14" key="1">
    <citation type="journal article" date="2019" name="Nat. Ecol. Evol.">
        <title>Megaphylogeny resolves global patterns of mushroom evolution.</title>
        <authorList>
            <person name="Varga T."/>
            <person name="Krizsan K."/>
            <person name="Foldi C."/>
            <person name="Dima B."/>
            <person name="Sanchez-Garcia M."/>
            <person name="Sanchez-Ramirez S."/>
            <person name="Szollosi G.J."/>
            <person name="Szarkandi J.G."/>
            <person name="Papp V."/>
            <person name="Albert L."/>
            <person name="Andreopoulos W."/>
            <person name="Angelini C."/>
            <person name="Antonin V."/>
            <person name="Barry K.W."/>
            <person name="Bougher N.L."/>
            <person name="Buchanan P."/>
            <person name="Buyck B."/>
            <person name="Bense V."/>
            <person name="Catcheside P."/>
            <person name="Chovatia M."/>
            <person name="Cooper J."/>
            <person name="Damon W."/>
            <person name="Desjardin D."/>
            <person name="Finy P."/>
            <person name="Geml J."/>
            <person name="Haridas S."/>
            <person name="Hughes K."/>
            <person name="Justo A."/>
            <person name="Karasinski D."/>
            <person name="Kautmanova I."/>
            <person name="Kiss B."/>
            <person name="Kocsube S."/>
            <person name="Kotiranta H."/>
            <person name="LaButti K.M."/>
            <person name="Lechner B.E."/>
            <person name="Liimatainen K."/>
            <person name="Lipzen A."/>
            <person name="Lukacs Z."/>
            <person name="Mihaltcheva S."/>
            <person name="Morgado L.N."/>
            <person name="Niskanen T."/>
            <person name="Noordeloos M.E."/>
            <person name="Ohm R.A."/>
            <person name="Ortiz-Santana B."/>
            <person name="Ovrebo C."/>
            <person name="Racz N."/>
            <person name="Riley R."/>
            <person name="Savchenko A."/>
            <person name="Shiryaev A."/>
            <person name="Soop K."/>
            <person name="Spirin V."/>
            <person name="Szebenyi C."/>
            <person name="Tomsovsky M."/>
            <person name="Tulloss R.E."/>
            <person name="Uehling J."/>
            <person name="Grigoriev I.V."/>
            <person name="Vagvolgyi C."/>
            <person name="Papp T."/>
            <person name="Martin F.M."/>
            <person name="Miettinen O."/>
            <person name="Hibbett D.S."/>
            <person name="Nagy L.G."/>
        </authorList>
    </citation>
    <scope>NUCLEOTIDE SEQUENCE [LARGE SCALE GENOMIC DNA]</scope>
    <source>
        <strain evidence="13 14">FP101781</strain>
    </source>
</reference>
<keyword evidence="5 10" id="KW-0378">Hydrolase</keyword>
<accession>A0A4Y7TRL9</accession>
<evidence type="ECO:0000256" key="4">
    <source>
        <dbReference type="ARBA" id="ARBA00022776"/>
    </source>
</evidence>
<feature type="domain" description="Rhodanese" evidence="12">
    <location>
        <begin position="492"/>
        <end position="607"/>
    </location>
</feature>
<evidence type="ECO:0000259" key="12">
    <source>
        <dbReference type="PROSITE" id="PS50206"/>
    </source>
</evidence>
<comment type="catalytic activity">
    <reaction evidence="8 10">
        <text>O-phospho-L-tyrosyl-[protein] + H2O = L-tyrosyl-[protein] + phosphate</text>
        <dbReference type="Rhea" id="RHEA:10684"/>
        <dbReference type="Rhea" id="RHEA-COMP:10136"/>
        <dbReference type="Rhea" id="RHEA-COMP:20101"/>
        <dbReference type="ChEBI" id="CHEBI:15377"/>
        <dbReference type="ChEBI" id="CHEBI:43474"/>
        <dbReference type="ChEBI" id="CHEBI:46858"/>
        <dbReference type="ChEBI" id="CHEBI:61978"/>
        <dbReference type="EC" id="3.1.3.48"/>
    </reaction>
</comment>
<evidence type="ECO:0000256" key="11">
    <source>
        <dbReference type="SAM" id="MobiDB-lite"/>
    </source>
</evidence>
<dbReference type="GO" id="GO:0005737">
    <property type="term" value="C:cytoplasm"/>
    <property type="evidence" value="ECO:0007669"/>
    <property type="project" value="TreeGrafter"/>
</dbReference>
<dbReference type="InterPro" id="IPR036873">
    <property type="entry name" value="Rhodanese-like_dom_sf"/>
</dbReference>
<name>A0A4Y7TRL9_COPMI</name>
<evidence type="ECO:0000256" key="8">
    <source>
        <dbReference type="ARBA" id="ARBA00051722"/>
    </source>
</evidence>
<dbReference type="GO" id="GO:0000086">
    <property type="term" value="P:G2/M transition of mitotic cell cycle"/>
    <property type="evidence" value="ECO:0007669"/>
    <property type="project" value="TreeGrafter"/>
</dbReference>
<keyword evidence="7 10" id="KW-0131">Cell cycle</keyword>
<comment type="similarity">
    <text evidence="1 10">Belongs to the MPI phosphatase family.</text>
</comment>
<dbReference type="AlphaFoldDB" id="A0A4Y7TRL9"/>
<evidence type="ECO:0000256" key="5">
    <source>
        <dbReference type="ARBA" id="ARBA00022801"/>
    </source>
</evidence>
<dbReference type="OrthoDB" id="26523at2759"/>
<dbReference type="GO" id="GO:0010971">
    <property type="term" value="P:positive regulation of G2/M transition of mitotic cell cycle"/>
    <property type="evidence" value="ECO:0007669"/>
    <property type="project" value="TreeGrafter"/>
</dbReference>
<feature type="region of interest" description="Disordered" evidence="11">
    <location>
        <begin position="684"/>
        <end position="722"/>
    </location>
</feature>
<keyword evidence="14" id="KW-1185">Reference proteome</keyword>
<feature type="region of interest" description="Disordered" evidence="11">
    <location>
        <begin position="97"/>
        <end position="181"/>
    </location>
</feature>
<sequence>MTATVDDSFYRPDNPFMDRLIDTVYRHRGHKRQRSACHSKDSIPDAMPLFATTHSRQHLAPPSNLVRKRSDRNLASRHDVDDYLTSDELEVSFASNVSLNSPPRRSSGLPDCEPMDISPMPPPKSKGTSGLKGAGRPRALTSNNSRLFGSDLSNGSNPAHLTSRSTGGTEPKKAGTTTNRKLARSALPTEWMAAMLPPQPEPDQAPTQPSSPTDDAMDVDTSYIMEAPPAVAAVDFSSPVQPAPPGQDGFTNLFYDTMSPPRRSSDDSKGGSKKQRSLSPEGSPAMVNDATSSPAPPSPSVEKFDRMAAAGRSSKPGLQGLGAPSVSFLRRPRRPVLSEVVITSGQEIQSAYPIPSAGLQPEGSGPGGLPVRRAFSALLPPSAFTMDSEGDSSFDAEDPDMSSPAQAYHKRQQGKTIRRRDGTEDFRPLTGASVAAVRPSPSSRIRSPGLPGFGDNEAHGKILPCHRVSEDGLMRITPRTLNELLDGKFDHAINDFHVIDCRFDYEYAGGHIKNAVNINTTAAIEELLLGPSLTKPRPSTSGDNTRKTVLVFHCEFSAKRAPTFAKHLRAKDRAMNNHTYPKIHYPEVYVLEGGYCNYFKVSGHRCDPPNYVTMDDPNHATARREDLDQFRKAKFGRHKSYAYGDMAAASQQGQSRRNTAPTSLFAAAASAVRARRAGSISLGTLQEDANTTVEHERDDTDTELGDSPCPPPTRAPLLKSKKPLRSLVRSETYNPATRLAF</sequence>
<dbReference type="InterPro" id="IPR001763">
    <property type="entry name" value="Rhodanese-like_dom"/>
</dbReference>
<dbReference type="InterPro" id="IPR000751">
    <property type="entry name" value="MPI_Phosphatase"/>
</dbReference>
<dbReference type="PRINTS" id="PR00716">
    <property type="entry name" value="MPIPHPHTASE"/>
</dbReference>
<dbReference type="Gene3D" id="3.40.250.10">
    <property type="entry name" value="Rhodanese-like domain"/>
    <property type="match status" value="1"/>
</dbReference>
<dbReference type="GO" id="GO:0110032">
    <property type="term" value="P:positive regulation of G2/MI transition of meiotic cell cycle"/>
    <property type="evidence" value="ECO:0007669"/>
    <property type="project" value="TreeGrafter"/>
</dbReference>
<feature type="compositionally biased region" description="Polar residues" evidence="11">
    <location>
        <begin position="140"/>
        <end position="168"/>
    </location>
</feature>
<dbReference type="Pfam" id="PF00581">
    <property type="entry name" value="Rhodanese"/>
    <property type="match status" value="1"/>
</dbReference>
<evidence type="ECO:0000313" key="14">
    <source>
        <dbReference type="Proteomes" id="UP000298030"/>
    </source>
</evidence>
<evidence type="ECO:0000313" key="13">
    <source>
        <dbReference type="EMBL" id="TEB36222.1"/>
    </source>
</evidence>
<evidence type="ECO:0000256" key="2">
    <source>
        <dbReference type="ARBA" id="ARBA00013064"/>
    </source>
</evidence>
<dbReference type="Proteomes" id="UP000298030">
    <property type="component" value="Unassembled WGS sequence"/>
</dbReference>
<evidence type="ECO:0000256" key="6">
    <source>
        <dbReference type="ARBA" id="ARBA00022912"/>
    </source>
</evidence>
<dbReference type="STRING" id="71717.A0A4Y7TRL9"/>
<evidence type="ECO:0000256" key="10">
    <source>
        <dbReference type="RuleBase" id="RU368028"/>
    </source>
</evidence>
<comment type="function">
    <text evidence="10">Tyrosine protein phosphatase which functions as a dosage-dependent inducer of mitotic progression.</text>
</comment>
<evidence type="ECO:0000256" key="1">
    <source>
        <dbReference type="ARBA" id="ARBA00011065"/>
    </source>
</evidence>
<feature type="region of interest" description="Disordered" evidence="11">
    <location>
        <begin position="382"/>
        <end position="457"/>
    </location>
</feature>
<evidence type="ECO:0000256" key="3">
    <source>
        <dbReference type="ARBA" id="ARBA00022618"/>
    </source>
</evidence>
<keyword evidence="6 10" id="KW-0904">Protein phosphatase</keyword>
<dbReference type="PANTHER" id="PTHR10828:SF17">
    <property type="entry name" value="PROTEIN-TYROSINE-PHOSPHATASE"/>
    <property type="match status" value="1"/>
</dbReference>
<dbReference type="SUPFAM" id="SSF52821">
    <property type="entry name" value="Rhodanese/Cell cycle control phosphatase"/>
    <property type="match status" value="1"/>
</dbReference>
<dbReference type="PANTHER" id="PTHR10828">
    <property type="entry name" value="M-PHASE INDUCER PHOSPHATASE DUAL SPECIFICITY PHOSPHATASE CDC25"/>
    <property type="match status" value="1"/>
</dbReference>
<dbReference type="CDD" id="cd01530">
    <property type="entry name" value="Cdc25"/>
    <property type="match status" value="1"/>
</dbReference>
<dbReference type="GO" id="GO:0051301">
    <property type="term" value="P:cell division"/>
    <property type="evidence" value="ECO:0007669"/>
    <property type="project" value="UniProtKB-UniRule"/>
</dbReference>
<feature type="compositionally biased region" description="Basic residues" evidence="11">
    <location>
        <begin position="408"/>
        <end position="418"/>
    </location>
</feature>
<proteinExistence type="inferred from homology"/>
<gene>
    <name evidence="13" type="ORF">FA13DRAFT_1706474</name>
</gene>
<keyword evidence="3 10" id="KW-0132">Cell division</keyword>
<evidence type="ECO:0000256" key="9">
    <source>
        <dbReference type="ARBA" id="ARBA00067190"/>
    </source>
</evidence>
<feature type="region of interest" description="Disordered" evidence="11">
    <location>
        <begin position="195"/>
        <end position="220"/>
    </location>
</feature>
<keyword evidence="4 10" id="KW-0498">Mitosis</keyword>
<dbReference type="PROSITE" id="PS50206">
    <property type="entry name" value="RHODANESE_3"/>
    <property type="match status" value="1"/>
</dbReference>
<dbReference type="GO" id="GO:0004725">
    <property type="term" value="F:protein tyrosine phosphatase activity"/>
    <property type="evidence" value="ECO:0007669"/>
    <property type="project" value="UniProtKB-UniRule"/>
</dbReference>
<comment type="caution">
    <text evidence="13">The sequence shown here is derived from an EMBL/GenBank/DDBJ whole genome shotgun (WGS) entry which is preliminary data.</text>
</comment>
<feature type="compositionally biased region" description="Acidic residues" evidence="11">
    <location>
        <begin position="388"/>
        <end position="400"/>
    </location>
</feature>
<organism evidence="13 14">
    <name type="scientific">Coprinellus micaceus</name>
    <name type="common">Glistening ink-cap mushroom</name>
    <name type="synonym">Coprinus micaceus</name>
    <dbReference type="NCBI Taxonomy" id="71717"/>
    <lineage>
        <taxon>Eukaryota</taxon>
        <taxon>Fungi</taxon>
        <taxon>Dikarya</taxon>
        <taxon>Basidiomycota</taxon>
        <taxon>Agaricomycotina</taxon>
        <taxon>Agaricomycetes</taxon>
        <taxon>Agaricomycetidae</taxon>
        <taxon>Agaricales</taxon>
        <taxon>Agaricineae</taxon>
        <taxon>Psathyrellaceae</taxon>
        <taxon>Coprinellus</taxon>
    </lineage>
</organism>
<feature type="region of interest" description="Disordered" evidence="11">
    <location>
        <begin position="236"/>
        <end position="326"/>
    </location>
</feature>